<dbReference type="VEuPathDB" id="VectorBase:HLOH_040058"/>
<sequence>MEVISRAPGNASCVSRDPVTSREGHLPLPRTPGNADSSIKDRRVKSIASPEVDTVRTPGQEEGTAEAAPTPSHPSGGPRARNVQTSLTPGALLSAGIAEHGARASPPAQSAAAGVIDPGARASPPTQSVTVGAPASDATTSAPESLIAPVSCCAIEPGEKTRRTLDDYSGRDAFRDPRARSRERRRKGSPNDRDTLLDDQREERRKSRATYHHARRSAGHFMEIEDTDTDSSFASRSPHHSRSPIDRTRVSDYQAEWSARDPSAQDNDERFGLWTIQGPKRRPRFAKKAEPGAPTEEIPRSKLPSYLITLRPRTQDEAEDAARGEDNEHAKELTLPEPATSPAEDGSHAEAVPSEKTDEMIRSQKEAETKDDEHSRGEKVVSEDMGEGADAAPGAVVATSKGSWERTRDNTLSAGSAGSEELPLKPTTQLRRPSTKTRPSVPPERHKVNALPSQLSTTKWGRGVGVHDASGDAFGVRAVLWTEHVEHKQVLGRWQRETAKTKETTTAERSDLYAKAATTPANGKRPE</sequence>
<dbReference type="Proteomes" id="UP000821853">
    <property type="component" value="Chromosome 2"/>
</dbReference>
<proteinExistence type="predicted"/>
<name>A0A9J6FZ52_HAELO</name>
<feature type="region of interest" description="Disordered" evidence="1">
    <location>
        <begin position="1"/>
        <end position="463"/>
    </location>
</feature>
<dbReference type="AlphaFoldDB" id="A0A9J6FZ52"/>
<evidence type="ECO:0000313" key="2">
    <source>
        <dbReference type="EMBL" id="KAH9368115.1"/>
    </source>
</evidence>
<feature type="compositionally biased region" description="Basic residues" evidence="1">
    <location>
        <begin position="206"/>
        <end position="218"/>
    </location>
</feature>
<evidence type="ECO:0000313" key="3">
    <source>
        <dbReference type="Proteomes" id="UP000821853"/>
    </source>
</evidence>
<feature type="compositionally biased region" description="Low complexity" evidence="1">
    <location>
        <begin position="103"/>
        <end position="113"/>
    </location>
</feature>
<keyword evidence="3" id="KW-1185">Reference proteome</keyword>
<feature type="compositionally biased region" description="Basic and acidic residues" evidence="1">
    <location>
        <begin position="157"/>
        <end position="180"/>
    </location>
</feature>
<reference evidence="2 3" key="1">
    <citation type="journal article" date="2020" name="Cell">
        <title>Large-Scale Comparative Analyses of Tick Genomes Elucidate Their Genetic Diversity and Vector Capacities.</title>
        <authorList>
            <consortium name="Tick Genome and Microbiome Consortium (TIGMIC)"/>
            <person name="Jia N."/>
            <person name="Wang J."/>
            <person name="Shi W."/>
            <person name="Du L."/>
            <person name="Sun Y."/>
            <person name="Zhan W."/>
            <person name="Jiang J.F."/>
            <person name="Wang Q."/>
            <person name="Zhang B."/>
            <person name="Ji P."/>
            <person name="Bell-Sakyi L."/>
            <person name="Cui X.M."/>
            <person name="Yuan T.T."/>
            <person name="Jiang B.G."/>
            <person name="Yang W.F."/>
            <person name="Lam T.T."/>
            <person name="Chang Q.C."/>
            <person name="Ding S.J."/>
            <person name="Wang X.J."/>
            <person name="Zhu J.G."/>
            <person name="Ruan X.D."/>
            <person name="Zhao L."/>
            <person name="Wei J.T."/>
            <person name="Ye R.Z."/>
            <person name="Que T.C."/>
            <person name="Du C.H."/>
            <person name="Zhou Y.H."/>
            <person name="Cheng J.X."/>
            <person name="Dai P.F."/>
            <person name="Guo W.B."/>
            <person name="Han X.H."/>
            <person name="Huang E.J."/>
            <person name="Li L.F."/>
            <person name="Wei W."/>
            <person name="Gao Y.C."/>
            <person name="Liu J.Z."/>
            <person name="Shao H.Z."/>
            <person name="Wang X."/>
            <person name="Wang C.C."/>
            <person name="Yang T.C."/>
            <person name="Huo Q.B."/>
            <person name="Li W."/>
            <person name="Chen H.Y."/>
            <person name="Chen S.E."/>
            <person name="Zhou L.G."/>
            <person name="Ni X.B."/>
            <person name="Tian J.H."/>
            <person name="Sheng Y."/>
            <person name="Liu T."/>
            <person name="Pan Y.S."/>
            <person name="Xia L.Y."/>
            <person name="Li J."/>
            <person name="Zhao F."/>
            <person name="Cao W.C."/>
        </authorList>
    </citation>
    <scope>NUCLEOTIDE SEQUENCE [LARGE SCALE GENOMIC DNA]</scope>
    <source>
        <strain evidence="2">HaeL-2018</strain>
    </source>
</reference>
<feature type="region of interest" description="Disordered" evidence="1">
    <location>
        <begin position="496"/>
        <end position="527"/>
    </location>
</feature>
<feature type="compositionally biased region" description="Basic and acidic residues" evidence="1">
    <location>
        <begin position="345"/>
        <end position="382"/>
    </location>
</feature>
<feature type="compositionally biased region" description="Basic and acidic residues" evidence="1">
    <location>
        <begin position="496"/>
        <end position="512"/>
    </location>
</feature>
<evidence type="ECO:0000256" key="1">
    <source>
        <dbReference type="SAM" id="MobiDB-lite"/>
    </source>
</evidence>
<feature type="compositionally biased region" description="Basic and acidic residues" evidence="1">
    <location>
        <begin position="313"/>
        <end position="334"/>
    </location>
</feature>
<protein>
    <submittedName>
        <fullName evidence="2">Uncharacterized protein</fullName>
    </submittedName>
</protein>
<gene>
    <name evidence="2" type="ORF">HPB48_007759</name>
</gene>
<dbReference type="EMBL" id="JABSTR010000004">
    <property type="protein sequence ID" value="KAH9368115.1"/>
    <property type="molecule type" value="Genomic_DNA"/>
</dbReference>
<organism evidence="2 3">
    <name type="scientific">Haemaphysalis longicornis</name>
    <name type="common">Bush tick</name>
    <dbReference type="NCBI Taxonomy" id="44386"/>
    <lineage>
        <taxon>Eukaryota</taxon>
        <taxon>Metazoa</taxon>
        <taxon>Ecdysozoa</taxon>
        <taxon>Arthropoda</taxon>
        <taxon>Chelicerata</taxon>
        <taxon>Arachnida</taxon>
        <taxon>Acari</taxon>
        <taxon>Parasitiformes</taxon>
        <taxon>Ixodida</taxon>
        <taxon>Ixodoidea</taxon>
        <taxon>Ixodidae</taxon>
        <taxon>Haemaphysalinae</taxon>
        <taxon>Haemaphysalis</taxon>
    </lineage>
</organism>
<feature type="compositionally biased region" description="Basic and acidic residues" evidence="1">
    <location>
        <begin position="189"/>
        <end position="205"/>
    </location>
</feature>
<comment type="caution">
    <text evidence="2">The sequence shown here is derived from an EMBL/GenBank/DDBJ whole genome shotgun (WGS) entry which is preliminary data.</text>
</comment>
<feature type="compositionally biased region" description="Polar residues" evidence="1">
    <location>
        <begin position="426"/>
        <end position="438"/>
    </location>
</feature>
<accession>A0A9J6FZ52</accession>